<reference evidence="2" key="1">
    <citation type="submission" date="2019-11" db="EMBL/GenBank/DDBJ databases">
        <title>Description of new Acetobacter species.</title>
        <authorList>
            <person name="Cleenwerck I."/>
            <person name="Sombolestani A.S."/>
        </authorList>
    </citation>
    <scope>NUCLEOTIDE SEQUENCE</scope>
    <source>
        <strain evidence="2">LMG 1626</strain>
    </source>
</reference>
<organism evidence="2 3">
    <name type="scientific">Acetobacter estunensis</name>
    <dbReference type="NCBI Taxonomy" id="104097"/>
    <lineage>
        <taxon>Bacteria</taxon>
        <taxon>Pseudomonadati</taxon>
        <taxon>Pseudomonadota</taxon>
        <taxon>Alphaproteobacteria</taxon>
        <taxon>Acetobacterales</taxon>
        <taxon>Acetobacteraceae</taxon>
        <taxon>Acetobacter</taxon>
    </lineage>
</organism>
<protein>
    <submittedName>
        <fullName evidence="2">YdcF family protein</fullName>
    </submittedName>
</protein>
<accession>A0A967BDT8</accession>
<dbReference type="AlphaFoldDB" id="A0A967BDT8"/>
<evidence type="ECO:0000313" key="2">
    <source>
        <dbReference type="EMBL" id="NHO54572.1"/>
    </source>
</evidence>
<dbReference type="RefSeq" id="WP_166316848.1">
    <property type="nucleotide sequence ID" value="NZ_WOTH01000026.1"/>
</dbReference>
<dbReference type="InterPro" id="IPR003848">
    <property type="entry name" value="DUF218"/>
</dbReference>
<dbReference type="Proteomes" id="UP000597459">
    <property type="component" value="Unassembled WGS sequence"/>
</dbReference>
<evidence type="ECO:0000259" key="1">
    <source>
        <dbReference type="Pfam" id="PF02698"/>
    </source>
</evidence>
<dbReference type="InterPro" id="IPR014729">
    <property type="entry name" value="Rossmann-like_a/b/a_fold"/>
</dbReference>
<dbReference type="PANTHER" id="PTHR30336">
    <property type="entry name" value="INNER MEMBRANE PROTEIN, PROBABLE PERMEASE"/>
    <property type="match status" value="1"/>
</dbReference>
<name>A0A967BDT8_9PROT</name>
<dbReference type="EMBL" id="WOTH01000026">
    <property type="protein sequence ID" value="NHO54572.1"/>
    <property type="molecule type" value="Genomic_DNA"/>
</dbReference>
<dbReference type="InterPro" id="IPR051599">
    <property type="entry name" value="Cell_Envelope_Assoc"/>
</dbReference>
<evidence type="ECO:0000313" key="3">
    <source>
        <dbReference type="Proteomes" id="UP000597459"/>
    </source>
</evidence>
<feature type="domain" description="DUF218" evidence="1">
    <location>
        <begin position="4"/>
        <end position="147"/>
    </location>
</feature>
<sequence length="167" mass="18677">MLPVIVFGAALEPDGTPRPVLRARLDAALRFGRERADAVYLLTGGVPCAGRTEAAVMADILREQGVLKDALLLEARSRDTCESAIACTRLLWKRGYAGPVVLVTSDFHMMRCTAMMQALGWKTQAVPAPACLGRSRSWRAWVWLREFPAMLWDVFLVVRWRLHQRGV</sequence>
<comment type="caution">
    <text evidence="2">The sequence shown here is derived from an EMBL/GenBank/DDBJ whole genome shotgun (WGS) entry which is preliminary data.</text>
</comment>
<dbReference type="Gene3D" id="3.40.50.620">
    <property type="entry name" value="HUPs"/>
    <property type="match status" value="1"/>
</dbReference>
<proteinExistence type="predicted"/>
<dbReference type="PANTHER" id="PTHR30336:SF20">
    <property type="entry name" value="DUF218 DOMAIN-CONTAINING PROTEIN"/>
    <property type="match status" value="1"/>
</dbReference>
<keyword evidence="3" id="KW-1185">Reference proteome</keyword>
<dbReference type="GO" id="GO:0005886">
    <property type="term" value="C:plasma membrane"/>
    <property type="evidence" value="ECO:0007669"/>
    <property type="project" value="TreeGrafter"/>
</dbReference>
<dbReference type="CDD" id="cd06259">
    <property type="entry name" value="YdcF-like"/>
    <property type="match status" value="1"/>
</dbReference>
<dbReference type="Pfam" id="PF02698">
    <property type="entry name" value="DUF218"/>
    <property type="match status" value="1"/>
</dbReference>
<gene>
    <name evidence="2" type="ORF">GOB87_11535</name>
</gene>